<accession>A0A392PTA6</accession>
<sequence>MASASSSVPVAENPINHMDLPPIASVGKSLIWTGDVMKFNLSLLKFCFERTVDFESLKANDFDIEEPFVNQAWKRYFEMLNGPIYANMVKEFWMKSYVFDAVSARMEEEQLVLKDTSLKGKSREEMGLKVFNGT</sequence>
<gene>
    <name evidence="1" type="ORF">A2U01_0036047</name>
</gene>
<name>A0A392PTA6_9FABA</name>
<organism evidence="1 2">
    <name type="scientific">Trifolium medium</name>
    <dbReference type="NCBI Taxonomy" id="97028"/>
    <lineage>
        <taxon>Eukaryota</taxon>
        <taxon>Viridiplantae</taxon>
        <taxon>Streptophyta</taxon>
        <taxon>Embryophyta</taxon>
        <taxon>Tracheophyta</taxon>
        <taxon>Spermatophyta</taxon>
        <taxon>Magnoliopsida</taxon>
        <taxon>eudicotyledons</taxon>
        <taxon>Gunneridae</taxon>
        <taxon>Pentapetalae</taxon>
        <taxon>rosids</taxon>
        <taxon>fabids</taxon>
        <taxon>Fabales</taxon>
        <taxon>Fabaceae</taxon>
        <taxon>Papilionoideae</taxon>
        <taxon>50 kb inversion clade</taxon>
        <taxon>NPAAA clade</taxon>
        <taxon>Hologalegina</taxon>
        <taxon>IRL clade</taxon>
        <taxon>Trifolieae</taxon>
        <taxon>Trifolium</taxon>
    </lineage>
</organism>
<dbReference type="AlphaFoldDB" id="A0A392PTA6"/>
<reference evidence="1 2" key="1">
    <citation type="journal article" date="2018" name="Front. Plant Sci.">
        <title>Red Clover (Trifolium pratense) and Zigzag Clover (T. medium) - A Picture of Genomic Similarities and Differences.</title>
        <authorList>
            <person name="Dluhosova J."/>
            <person name="Istvanek J."/>
            <person name="Nedelnik J."/>
            <person name="Repkova J."/>
        </authorList>
    </citation>
    <scope>NUCLEOTIDE SEQUENCE [LARGE SCALE GENOMIC DNA]</scope>
    <source>
        <strain evidence="2">cv. 10/8</strain>
        <tissue evidence="1">Leaf</tissue>
    </source>
</reference>
<dbReference type="EMBL" id="LXQA010094279">
    <property type="protein sequence ID" value="MCI14912.1"/>
    <property type="molecule type" value="Genomic_DNA"/>
</dbReference>
<protein>
    <submittedName>
        <fullName evidence="1">Cullin-like protein</fullName>
    </submittedName>
</protein>
<keyword evidence="2" id="KW-1185">Reference proteome</keyword>
<proteinExistence type="predicted"/>
<evidence type="ECO:0000313" key="2">
    <source>
        <dbReference type="Proteomes" id="UP000265520"/>
    </source>
</evidence>
<feature type="non-terminal residue" evidence="1">
    <location>
        <position position="134"/>
    </location>
</feature>
<evidence type="ECO:0000313" key="1">
    <source>
        <dbReference type="EMBL" id="MCI14912.1"/>
    </source>
</evidence>
<dbReference type="Proteomes" id="UP000265520">
    <property type="component" value="Unassembled WGS sequence"/>
</dbReference>
<comment type="caution">
    <text evidence="1">The sequence shown here is derived from an EMBL/GenBank/DDBJ whole genome shotgun (WGS) entry which is preliminary data.</text>
</comment>